<protein>
    <submittedName>
        <fullName evidence="1">Uncharacterized protein</fullName>
    </submittedName>
</protein>
<keyword evidence="2" id="KW-1185">Reference proteome</keyword>
<reference evidence="2" key="2">
    <citation type="submission" date="2015-01" db="EMBL/GenBank/DDBJ databases">
        <title>Evolutionary Origins and Diversification of the Mycorrhizal Mutualists.</title>
        <authorList>
            <consortium name="DOE Joint Genome Institute"/>
            <consortium name="Mycorrhizal Genomics Consortium"/>
            <person name="Kohler A."/>
            <person name="Kuo A."/>
            <person name="Nagy L.G."/>
            <person name="Floudas D."/>
            <person name="Copeland A."/>
            <person name="Barry K.W."/>
            <person name="Cichocki N."/>
            <person name="Veneault-Fourrey C."/>
            <person name="LaButti K."/>
            <person name="Lindquist E.A."/>
            <person name="Lipzen A."/>
            <person name="Lundell T."/>
            <person name="Morin E."/>
            <person name="Murat C."/>
            <person name="Riley R."/>
            <person name="Ohm R."/>
            <person name="Sun H."/>
            <person name="Tunlid A."/>
            <person name="Henrissat B."/>
            <person name="Grigoriev I.V."/>
            <person name="Hibbett D.S."/>
            <person name="Martin F."/>
        </authorList>
    </citation>
    <scope>NUCLEOTIDE SEQUENCE [LARGE SCALE GENOMIC DNA]</scope>
    <source>
        <strain evidence="2">ATCC 200175</strain>
    </source>
</reference>
<dbReference type="Proteomes" id="UP000053647">
    <property type="component" value="Unassembled WGS sequence"/>
</dbReference>
<name>A0A0C9TRS8_PAXIN</name>
<gene>
    <name evidence="1" type="ORF">PAXINDRAFT_164339</name>
</gene>
<dbReference type="AlphaFoldDB" id="A0A0C9TRS8"/>
<evidence type="ECO:0000313" key="1">
    <source>
        <dbReference type="EMBL" id="KIJ09901.1"/>
    </source>
</evidence>
<proteinExistence type="predicted"/>
<dbReference type="HOGENOM" id="CLU_035918_5_0_1"/>
<organism evidence="1 2">
    <name type="scientific">Paxillus involutus ATCC 200175</name>
    <dbReference type="NCBI Taxonomy" id="664439"/>
    <lineage>
        <taxon>Eukaryota</taxon>
        <taxon>Fungi</taxon>
        <taxon>Dikarya</taxon>
        <taxon>Basidiomycota</taxon>
        <taxon>Agaricomycotina</taxon>
        <taxon>Agaricomycetes</taxon>
        <taxon>Agaricomycetidae</taxon>
        <taxon>Boletales</taxon>
        <taxon>Paxilineae</taxon>
        <taxon>Paxillaceae</taxon>
        <taxon>Paxillus</taxon>
    </lineage>
</organism>
<evidence type="ECO:0000313" key="2">
    <source>
        <dbReference type="Proteomes" id="UP000053647"/>
    </source>
</evidence>
<dbReference type="InterPro" id="IPR046521">
    <property type="entry name" value="DUF6698"/>
</dbReference>
<sequence>MFHPISPPLNPTLKEERGFNHDTTGKLICLGEVKDKICDRDPTFLVTAHSWPLFLYQGYDYNTTDVEKGLFRSSLMVKVGFSGSSSTIILSLPLQAYKYLFTLPSSAKDVEKDVPADRGDAAGNKAATKNHVASIMGLKTVSPRSIAYTAVQLRFALSSANSWCNQDGDFNYIEFYNNIVDFFEVLPDAAAEKRVSELLAWWNHKVFGKARTIVLSPAAIDKCSVSHLAAQRLAKEDSP</sequence>
<accession>A0A0C9TRS8</accession>
<dbReference type="EMBL" id="KN819427">
    <property type="protein sequence ID" value="KIJ09901.1"/>
    <property type="molecule type" value="Genomic_DNA"/>
</dbReference>
<dbReference type="Pfam" id="PF20414">
    <property type="entry name" value="DUF6698"/>
    <property type="match status" value="1"/>
</dbReference>
<dbReference type="OrthoDB" id="2662502at2759"/>
<reference evidence="1 2" key="1">
    <citation type="submission" date="2014-06" db="EMBL/GenBank/DDBJ databases">
        <authorList>
            <consortium name="DOE Joint Genome Institute"/>
            <person name="Kuo A."/>
            <person name="Kohler A."/>
            <person name="Nagy L.G."/>
            <person name="Floudas D."/>
            <person name="Copeland A."/>
            <person name="Barry K.W."/>
            <person name="Cichocki N."/>
            <person name="Veneault-Fourrey C."/>
            <person name="LaButti K."/>
            <person name="Lindquist E.A."/>
            <person name="Lipzen A."/>
            <person name="Lundell T."/>
            <person name="Morin E."/>
            <person name="Murat C."/>
            <person name="Sun H."/>
            <person name="Tunlid A."/>
            <person name="Henrissat B."/>
            <person name="Grigoriev I.V."/>
            <person name="Hibbett D.S."/>
            <person name="Martin F."/>
            <person name="Nordberg H.P."/>
            <person name="Cantor M.N."/>
            <person name="Hua S.X."/>
        </authorList>
    </citation>
    <scope>NUCLEOTIDE SEQUENCE [LARGE SCALE GENOMIC DNA]</scope>
    <source>
        <strain evidence="1 2">ATCC 200175</strain>
    </source>
</reference>